<reference evidence="2" key="1">
    <citation type="submission" date="2023-06" db="EMBL/GenBank/DDBJ databases">
        <title>Genomic of Parafulvivirga corallium.</title>
        <authorList>
            <person name="Wang G."/>
        </authorList>
    </citation>
    <scope>NUCLEOTIDE SEQUENCE</scope>
    <source>
        <strain evidence="2">BMA10</strain>
    </source>
</reference>
<accession>A0ABT8KQJ4</accession>
<keyword evidence="3" id="KW-1185">Reference proteome</keyword>
<protein>
    <submittedName>
        <fullName evidence="2">Uncharacterized protein</fullName>
    </submittedName>
</protein>
<keyword evidence="1" id="KW-0472">Membrane</keyword>
<keyword evidence="1" id="KW-0812">Transmembrane</keyword>
<evidence type="ECO:0000313" key="3">
    <source>
        <dbReference type="Proteomes" id="UP001172082"/>
    </source>
</evidence>
<dbReference type="Proteomes" id="UP001172082">
    <property type="component" value="Unassembled WGS sequence"/>
</dbReference>
<name>A0ABT8KQJ4_9BACT</name>
<sequence length="419" mass="48284">MNFNEQAYITLCKAQIEKKFAFGNGNGYTQRDLELLAQHIEEKTGINLSLSTLKRFWKGHFKQSPQIATLNALAMVLDYKNWQDFKLQNQPPNKHSATKILWILPILTLLVVVGIIIMPGLIKKQVKVTGPIHFSTQKTVTSGIPNTVIFNYDLSNVEADSFFIQQSWNNFHRMAIDPNATTHTSIYYESGYHRARLYANDSMIAMQPVHILSDGWEPHIYYSYADQQPINFKNENFIENGQLHLKKELLNKRNIDFSRYFLTRISNTRDFGVSSNNFSLLSRIKVDSLADKLCPWMQMMVVTEKHVFWVNLQNKGCEHNASYKMGEVIRSGQQNDLSPLGVNIYKWQDVGVIVQNKQVEISLNDKVVFQETYQEDFGNVMGLLYIFDGTGSLDYVRLANANGKTVFEDDFTFEKLKMQ</sequence>
<proteinExistence type="predicted"/>
<gene>
    <name evidence="2" type="ORF">QQ008_12905</name>
</gene>
<dbReference type="EMBL" id="JAUJEA010000004">
    <property type="protein sequence ID" value="MDN5202277.1"/>
    <property type="molecule type" value="Genomic_DNA"/>
</dbReference>
<organism evidence="2 3">
    <name type="scientific">Splendidivirga corallicola</name>
    <dbReference type="NCBI Taxonomy" id="3051826"/>
    <lineage>
        <taxon>Bacteria</taxon>
        <taxon>Pseudomonadati</taxon>
        <taxon>Bacteroidota</taxon>
        <taxon>Cytophagia</taxon>
        <taxon>Cytophagales</taxon>
        <taxon>Splendidivirgaceae</taxon>
        <taxon>Splendidivirga</taxon>
    </lineage>
</organism>
<feature type="transmembrane region" description="Helical" evidence="1">
    <location>
        <begin position="100"/>
        <end position="122"/>
    </location>
</feature>
<evidence type="ECO:0000313" key="2">
    <source>
        <dbReference type="EMBL" id="MDN5202277.1"/>
    </source>
</evidence>
<evidence type="ECO:0000256" key="1">
    <source>
        <dbReference type="SAM" id="Phobius"/>
    </source>
</evidence>
<dbReference type="RefSeq" id="WP_346752303.1">
    <property type="nucleotide sequence ID" value="NZ_JAUJEA010000004.1"/>
</dbReference>
<keyword evidence="1" id="KW-1133">Transmembrane helix</keyword>
<comment type="caution">
    <text evidence="2">The sequence shown here is derived from an EMBL/GenBank/DDBJ whole genome shotgun (WGS) entry which is preliminary data.</text>
</comment>